<protein>
    <recommendedName>
        <fullName evidence="4">Zn(2)-C6 fungal-type domain-containing protein</fullName>
    </recommendedName>
</protein>
<dbReference type="PANTHER" id="PTHR37534:SF17">
    <property type="entry name" value="ZN(2)-C6 FUNGAL-TYPE DOMAIN-CONTAINING PROTEIN"/>
    <property type="match status" value="1"/>
</dbReference>
<dbReference type="Pfam" id="PF00172">
    <property type="entry name" value="Zn_clus"/>
    <property type="match status" value="1"/>
</dbReference>
<evidence type="ECO:0000256" key="1">
    <source>
        <dbReference type="ARBA" id="ARBA00004123"/>
    </source>
</evidence>
<evidence type="ECO:0000256" key="2">
    <source>
        <dbReference type="ARBA" id="ARBA00023242"/>
    </source>
</evidence>
<accession>A0A9P3D083</accession>
<keyword evidence="6" id="KW-1185">Reference proteome</keyword>
<dbReference type="SUPFAM" id="SSF57701">
    <property type="entry name" value="Zn2/Cys6 DNA-binding domain"/>
    <property type="match status" value="1"/>
</dbReference>
<keyword evidence="2" id="KW-0539">Nucleus</keyword>
<dbReference type="RefSeq" id="XP_044662755.1">
    <property type="nucleotide sequence ID" value="XM_044806820.1"/>
</dbReference>
<comment type="subcellular location">
    <subcellularLocation>
        <location evidence="1">Nucleus</location>
    </subcellularLocation>
</comment>
<evidence type="ECO:0000259" key="4">
    <source>
        <dbReference type="PROSITE" id="PS50048"/>
    </source>
</evidence>
<dbReference type="GO" id="GO:0000976">
    <property type="term" value="F:transcription cis-regulatory region binding"/>
    <property type="evidence" value="ECO:0007669"/>
    <property type="project" value="TreeGrafter"/>
</dbReference>
<evidence type="ECO:0000313" key="6">
    <source>
        <dbReference type="Proteomes" id="UP000825890"/>
    </source>
</evidence>
<reference evidence="5 6" key="1">
    <citation type="submission" date="2021-01" db="EMBL/GenBank/DDBJ databases">
        <title>Cercospora kikuchii MAFF 305040 whole genome shotgun sequence.</title>
        <authorList>
            <person name="Kashiwa T."/>
            <person name="Suzuki T."/>
        </authorList>
    </citation>
    <scope>NUCLEOTIDE SEQUENCE [LARGE SCALE GENOMIC DNA]</scope>
    <source>
        <strain evidence="5 6">MAFF 305040</strain>
    </source>
</reference>
<gene>
    <name evidence="5" type="ORF">CKM354_001133600</name>
</gene>
<dbReference type="GO" id="GO:0045944">
    <property type="term" value="P:positive regulation of transcription by RNA polymerase II"/>
    <property type="evidence" value="ECO:0007669"/>
    <property type="project" value="TreeGrafter"/>
</dbReference>
<feature type="compositionally biased region" description="Basic and acidic residues" evidence="3">
    <location>
        <begin position="70"/>
        <end position="91"/>
    </location>
</feature>
<dbReference type="SMART" id="SM00066">
    <property type="entry name" value="GAL4"/>
    <property type="match status" value="1"/>
</dbReference>
<dbReference type="AlphaFoldDB" id="A0A9P3D083"/>
<proteinExistence type="predicted"/>
<dbReference type="InterPro" id="IPR001138">
    <property type="entry name" value="Zn2Cys6_DnaBD"/>
</dbReference>
<dbReference type="GO" id="GO:0005634">
    <property type="term" value="C:nucleus"/>
    <property type="evidence" value="ECO:0007669"/>
    <property type="project" value="UniProtKB-SubCell"/>
</dbReference>
<sequence>MRTGCRQCSKRRIACDLHSPVCQKCATKGLECSGIGFQWRFVDGAAKRSKRTIGKEDDGEGRLRKRARPARTEIVKASDERSAGGEEDHAAPHSAQSSSSLPGYDRNQAVPEAILRGSSNETEGMELVCREISSTRTESALLPAFDLSSALLLEPLKPGISMLFNHFSTHIAPAMVAFETNSNGYRHLVLPIAMQDELVQNAVCVVSAFHLGLSRSQASTSAEAGRSAIIRRLRANVAEGDDARVFNYSTLMTLLVLLVGETVTGSSEFAYLFNMLAATVKDGRAIAQAPPETREFLVQQTRMFELFTPAFIDSEAGMNILGGDLDSYLGWLLTCQTSNPAWTHLIAIYKHAIELARDIYLLEKATPSSRDQIQSKVTCVRSLTEQIGLDTPGMHCLVWAYFIAAASSTLLTDRHYFEVKLREIYQKTRMNNILAALESLERIWQDFPNGGWNLGLGTLRPVLPM</sequence>
<feature type="region of interest" description="Disordered" evidence="3">
    <location>
        <begin position="48"/>
        <end position="104"/>
    </location>
</feature>
<dbReference type="PROSITE" id="PS50048">
    <property type="entry name" value="ZN2_CY6_FUNGAL_2"/>
    <property type="match status" value="1"/>
</dbReference>
<organism evidence="5 6">
    <name type="scientific">Cercospora kikuchii</name>
    <dbReference type="NCBI Taxonomy" id="84275"/>
    <lineage>
        <taxon>Eukaryota</taxon>
        <taxon>Fungi</taxon>
        <taxon>Dikarya</taxon>
        <taxon>Ascomycota</taxon>
        <taxon>Pezizomycotina</taxon>
        <taxon>Dothideomycetes</taxon>
        <taxon>Dothideomycetidae</taxon>
        <taxon>Mycosphaerellales</taxon>
        <taxon>Mycosphaerellaceae</taxon>
        <taxon>Cercospora</taxon>
    </lineage>
</organism>
<dbReference type="PANTHER" id="PTHR37534">
    <property type="entry name" value="TRANSCRIPTIONAL ACTIVATOR PROTEIN UGA3"/>
    <property type="match status" value="1"/>
</dbReference>
<feature type="domain" description="Zn(2)-C6 fungal-type" evidence="4">
    <location>
        <begin position="4"/>
        <end position="33"/>
    </location>
</feature>
<dbReference type="EMBL" id="BOLY01000008">
    <property type="protein sequence ID" value="GIZ48268.1"/>
    <property type="molecule type" value="Genomic_DNA"/>
</dbReference>
<dbReference type="Gene3D" id="4.10.240.10">
    <property type="entry name" value="Zn(2)-C6 fungal-type DNA-binding domain"/>
    <property type="match status" value="1"/>
</dbReference>
<dbReference type="Proteomes" id="UP000825890">
    <property type="component" value="Unassembled WGS sequence"/>
</dbReference>
<dbReference type="CDD" id="cd00067">
    <property type="entry name" value="GAL4"/>
    <property type="match status" value="1"/>
</dbReference>
<dbReference type="PROSITE" id="PS00463">
    <property type="entry name" value="ZN2_CY6_FUNGAL_1"/>
    <property type="match status" value="1"/>
</dbReference>
<comment type="caution">
    <text evidence="5">The sequence shown here is derived from an EMBL/GenBank/DDBJ whole genome shotgun (WGS) entry which is preliminary data.</text>
</comment>
<evidence type="ECO:0000256" key="3">
    <source>
        <dbReference type="SAM" id="MobiDB-lite"/>
    </source>
</evidence>
<dbReference type="GeneID" id="68296911"/>
<dbReference type="GO" id="GO:0000981">
    <property type="term" value="F:DNA-binding transcription factor activity, RNA polymerase II-specific"/>
    <property type="evidence" value="ECO:0007669"/>
    <property type="project" value="InterPro"/>
</dbReference>
<dbReference type="InterPro" id="IPR021858">
    <property type="entry name" value="Fun_TF"/>
</dbReference>
<evidence type="ECO:0000313" key="5">
    <source>
        <dbReference type="EMBL" id="GIZ48268.1"/>
    </source>
</evidence>
<name>A0A9P3D083_9PEZI</name>
<dbReference type="InterPro" id="IPR036864">
    <property type="entry name" value="Zn2-C6_fun-type_DNA-bd_sf"/>
</dbReference>
<dbReference type="Pfam" id="PF11951">
    <property type="entry name" value="Fungal_trans_2"/>
    <property type="match status" value="2"/>
</dbReference>
<dbReference type="GO" id="GO:0008270">
    <property type="term" value="F:zinc ion binding"/>
    <property type="evidence" value="ECO:0007669"/>
    <property type="project" value="InterPro"/>
</dbReference>
<feature type="compositionally biased region" description="Basic and acidic residues" evidence="3">
    <location>
        <begin position="53"/>
        <end position="62"/>
    </location>
</feature>
<dbReference type="OrthoDB" id="5386330at2759"/>